<dbReference type="InterPro" id="IPR038766">
    <property type="entry name" value="Membrane_comp_ABC_pdt"/>
</dbReference>
<feature type="transmembrane region" description="Helical" evidence="6">
    <location>
        <begin position="790"/>
        <end position="812"/>
    </location>
</feature>
<proteinExistence type="predicted"/>
<feature type="transmembrane region" description="Helical" evidence="6">
    <location>
        <begin position="298"/>
        <end position="325"/>
    </location>
</feature>
<feature type="domain" description="ABC3 transporter permease C-terminal" evidence="7">
    <location>
        <begin position="707"/>
        <end position="820"/>
    </location>
</feature>
<keyword evidence="2" id="KW-1003">Cell membrane</keyword>
<accession>A0ABW8K5U6</accession>
<gene>
    <name evidence="8" type="ORF">ISS97_13370</name>
</gene>
<dbReference type="EMBL" id="JADIKD010000011">
    <property type="protein sequence ID" value="MFK2918256.1"/>
    <property type="molecule type" value="Genomic_DNA"/>
</dbReference>
<feature type="transmembrane region" description="Helical" evidence="6">
    <location>
        <begin position="705"/>
        <end position="727"/>
    </location>
</feature>
<feature type="transmembrane region" description="Helical" evidence="6">
    <location>
        <begin position="748"/>
        <end position="770"/>
    </location>
</feature>
<evidence type="ECO:0000256" key="6">
    <source>
        <dbReference type="SAM" id="Phobius"/>
    </source>
</evidence>
<protein>
    <submittedName>
        <fullName evidence="8">FtsX-like permease family protein</fullName>
    </submittedName>
</protein>
<dbReference type="Pfam" id="PF02687">
    <property type="entry name" value="FtsX"/>
    <property type="match status" value="2"/>
</dbReference>
<evidence type="ECO:0000313" key="8">
    <source>
        <dbReference type="EMBL" id="MFK2918256.1"/>
    </source>
</evidence>
<keyword evidence="3 6" id="KW-0812">Transmembrane</keyword>
<dbReference type="PANTHER" id="PTHR30287:SF1">
    <property type="entry name" value="INNER MEMBRANE PROTEIN"/>
    <property type="match status" value="1"/>
</dbReference>
<evidence type="ECO:0000256" key="4">
    <source>
        <dbReference type="ARBA" id="ARBA00022989"/>
    </source>
</evidence>
<dbReference type="Proteomes" id="UP001620408">
    <property type="component" value="Unassembled WGS sequence"/>
</dbReference>
<organism evidence="8 9">
    <name type="scientific">Dyella koreensis</name>
    <dbReference type="NCBI Taxonomy" id="311235"/>
    <lineage>
        <taxon>Bacteria</taxon>
        <taxon>Pseudomonadati</taxon>
        <taxon>Pseudomonadota</taxon>
        <taxon>Gammaproteobacteria</taxon>
        <taxon>Lysobacterales</taxon>
        <taxon>Rhodanobacteraceae</taxon>
        <taxon>Dyella</taxon>
    </lineage>
</organism>
<name>A0ABW8K5U6_9GAMM</name>
<evidence type="ECO:0000256" key="1">
    <source>
        <dbReference type="ARBA" id="ARBA00004651"/>
    </source>
</evidence>
<comment type="caution">
    <text evidence="8">The sequence shown here is derived from an EMBL/GenBank/DDBJ whole genome shotgun (WGS) entry which is preliminary data.</text>
</comment>
<keyword evidence="5 6" id="KW-0472">Membrane</keyword>
<evidence type="ECO:0000256" key="3">
    <source>
        <dbReference type="ARBA" id="ARBA00022692"/>
    </source>
</evidence>
<feature type="domain" description="ABC3 transporter permease C-terminal" evidence="7">
    <location>
        <begin position="259"/>
        <end position="370"/>
    </location>
</feature>
<keyword evidence="4 6" id="KW-1133">Transmembrane helix</keyword>
<dbReference type="RefSeq" id="WP_379984005.1">
    <property type="nucleotide sequence ID" value="NZ_JADIKD010000011.1"/>
</dbReference>
<sequence>MRLLRLALRSLRREWHLPELRTLAASLTLAVVALGVVATLATRIERGMLANAAELIGGDLGISSPQRLPDDYAAQARQSGLAITRGAGFPSVAFAHEQSQLLDVQASDHDYPLRGKLELRNAAQGDYVGHGPATGEVYLDHRALVALNLKAGDHVQLGGRDLRIAAELVRQPDGGELFALAPRAIMNLGDAEQVGLLGAGSRARHRLLIAGDPAAVARWRTWVQTQSLPQGAELITPEQTQERMRTAFDRASAFLRLTALLSALLAGVAIALAAQRYARRKTNEVALLRALGTPRRRVLGLLLGTLGALALPASLLGIVLALGIAQGAWVFASTLFTSVPVALPLAPAFAAAAMGVAVLAGFALPPLARLAEVPPVAVFRESMARKVRRFDALYVIPVAVALVLIWSQSGSARMAGILAVSLLGVAAIAALLAALLLWTARRVAPGAHPALRLGLAALARRRGMSLLQATALSLGLVALLLLAIVAPALLEGWRRELPADTPNWFVLNLQDDQRPGFEQALAGIGGQQLNMLPLAVGKLTGINGHPIDQLSFKDERAKEWADRQLRLSWAGELPPANQVISGAWSGPQPAQPEISIDTMWRDMFALKVGDTMSFSIGEGTIDAKVASIRQVDWSSFRVNFFLLLDPAHASELPHTWIASFYVPRGHAESLARLSRDYSNLSLIDVDALLDRVREIVDRVSHAVRWVLGFSLLAGALVLAAALAASAAERRHEAALLRTLGARRAQLRAAAACEFALLGLAAGLTAALGAAGTGWWLGRAVFHIEGFVPPLWPLVLAALAAAVVVMLLGLAGTRKVTRTSPMRLLREGGG</sequence>
<feature type="transmembrane region" description="Helical" evidence="6">
    <location>
        <begin position="345"/>
        <end position="371"/>
    </location>
</feature>
<feature type="transmembrane region" description="Helical" evidence="6">
    <location>
        <begin position="392"/>
        <end position="409"/>
    </location>
</feature>
<evidence type="ECO:0000313" key="9">
    <source>
        <dbReference type="Proteomes" id="UP001620408"/>
    </source>
</evidence>
<comment type="subcellular location">
    <subcellularLocation>
        <location evidence="1">Cell membrane</location>
        <topology evidence="1">Multi-pass membrane protein</topology>
    </subcellularLocation>
</comment>
<evidence type="ECO:0000256" key="2">
    <source>
        <dbReference type="ARBA" id="ARBA00022475"/>
    </source>
</evidence>
<reference evidence="8 9" key="1">
    <citation type="submission" date="2020-10" db="EMBL/GenBank/DDBJ databases">
        <title>Phylogeny of dyella-like bacteria.</title>
        <authorList>
            <person name="Fu J."/>
        </authorList>
    </citation>
    <scope>NUCLEOTIDE SEQUENCE [LARGE SCALE GENOMIC DNA]</scope>
    <source>
        <strain evidence="8 9">BB4</strain>
    </source>
</reference>
<feature type="transmembrane region" description="Helical" evidence="6">
    <location>
        <begin position="20"/>
        <end position="41"/>
    </location>
</feature>
<feature type="transmembrane region" description="Helical" evidence="6">
    <location>
        <begin position="469"/>
        <end position="490"/>
    </location>
</feature>
<dbReference type="InterPro" id="IPR003838">
    <property type="entry name" value="ABC3_permease_C"/>
</dbReference>
<evidence type="ECO:0000256" key="5">
    <source>
        <dbReference type="ARBA" id="ARBA00023136"/>
    </source>
</evidence>
<feature type="transmembrane region" description="Helical" evidence="6">
    <location>
        <begin position="415"/>
        <end position="438"/>
    </location>
</feature>
<dbReference type="PANTHER" id="PTHR30287">
    <property type="entry name" value="MEMBRANE COMPONENT OF PREDICTED ABC SUPERFAMILY METABOLITE UPTAKE TRANSPORTER"/>
    <property type="match status" value="1"/>
</dbReference>
<evidence type="ECO:0000259" key="7">
    <source>
        <dbReference type="Pfam" id="PF02687"/>
    </source>
</evidence>
<feature type="transmembrane region" description="Helical" evidence="6">
    <location>
        <begin position="253"/>
        <end position="274"/>
    </location>
</feature>
<keyword evidence="9" id="KW-1185">Reference proteome</keyword>